<keyword evidence="2" id="KW-1133">Transmembrane helix</keyword>
<feature type="compositionally biased region" description="Low complexity" evidence="1">
    <location>
        <begin position="89"/>
        <end position="98"/>
    </location>
</feature>
<feature type="region of interest" description="Disordered" evidence="1">
    <location>
        <begin position="1"/>
        <end position="27"/>
    </location>
</feature>
<feature type="compositionally biased region" description="Polar residues" evidence="1">
    <location>
        <begin position="199"/>
        <end position="209"/>
    </location>
</feature>
<dbReference type="OrthoDB" id="5346979at2759"/>
<dbReference type="Proteomes" id="UP000813824">
    <property type="component" value="Unassembled WGS sequence"/>
</dbReference>
<comment type="caution">
    <text evidence="3">The sequence shown here is derived from an EMBL/GenBank/DDBJ whole genome shotgun (WGS) entry which is preliminary data.</text>
</comment>
<keyword evidence="2" id="KW-0812">Transmembrane</keyword>
<dbReference type="AlphaFoldDB" id="A0A8K0UIT9"/>
<evidence type="ECO:0000313" key="4">
    <source>
        <dbReference type="Proteomes" id="UP000813824"/>
    </source>
</evidence>
<protein>
    <submittedName>
        <fullName evidence="3">Uncharacterized protein</fullName>
    </submittedName>
</protein>
<feature type="compositionally biased region" description="Polar residues" evidence="1">
    <location>
        <begin position="1"/>
        <end position="16"/>
    </location>
</feature>
<evidence type="ECO:0000313" key="3">
    <source>
        <dbReference type="EMBL" id="KAH8089903.1"/>
    </source>
</evidence>
<evidence type="ECO:0000256" key="2">
    <source>
        <dbReference type="SAM" id="Phobius"/>
    </source>
</evidence>
<feature type="region of interest" description="Disordered" evidence="1">
    <location>
        <begin position="64"/>
        <end position="117"/>
    </location>
</feature>
<sequence length="259" mass="28242">MSANNSTPGPSRSSGFSLPGMSDMVDERDKKPIPKWVPVSLLTLTTVALAVPIVLLRRQWSSTVARSVKGAPPPPRRVVTGPLSSTARPSQPVSKASAPVPPPRMKTSPAPTKPVTVNPDDRFNGAFYSVKAFGIATAMVTVGAVTTVWGVKLAMGVQDTKEFADRMRNLILTRMPILSSRIHRPPAPQDNPVDWTPELKSSSPLSGSDQNEELEWSWPSAEKRLGNAFQERGFYGWFEAVLHELEAEGQAERRKRGHA</sequence>
<keyword evidence="4" id="KW-1185">Reference proteome</keyword>
<feature type="transmembrane region" description="Helical" evidence="2">
    <location>
        <begin position="36"/>
        <end position="56"/>
    </location>
</feature>
<name>A0A8K0UIT9_9AGAR</name>
<keyword evidence="2" id="KW-0472">Membrane</keyword>
<organism evidence="3 4">
    <name type="scientific">Cristinia sonorae</name>
    <dbReference type="NCBI Taxonomy" id="1940300"/>
    <lineage>
        <taxon>Eukaryota</taxon>
        <taxon>Fungi</taxon>
        <taxon>Dikarya</taxon>
        <taxon>Basidiomycota</taxon>
        <taxon>Agaricomycotina</taxon>
        <taxon>Agaricomycetes</taxon>
        <taxon>Agaricomycetidae</taxon>
        <taxon>Agaricales</taxon>
        <taxon>Pleurotineae</taxon>
        <taxon>Stephanosporaceae</taxon>
        <taxon>Cristinia</taxon>
    </lineage>
</organism>
<dbReference type="EMBL" id="JAEVFJ010000038">
    <property type="protein sequence ID" value="KAH8089903.1"/>
    <property type="molecule type" value="Genomic_DNA"/>
</dbReference>
<gene>
    <name evidence="3" type="ORF">BXZ70DRAFT_1041920</name>
</gene>
<evidence type="ECO:0000256" key="1">
    <source>
        <dbReference type="SAM" id="MobiDB-lite"/>
    </source>
</evidence>
<proteinExistence type="predicted"/>
<accession>A0A8K0UIT9</accession>
<feature type="region of interest" description="Disordered" evidence="1">
    <location>
        <begin position="181"/>
        <end position="217"/>
    </location>
</feature>
<reference evidence="3" key="1">
    <citation type="journal article" date="2021" name="New Phytol.">
        <title>Evolutionary innovations through gain and loss of genes in the ectomycorrhizal Boletales.</title>
        <authorList>
            <person name="Wu G."/>
            <person name="Miyauchi S."/>
            <person name="Morin E."/>
            <person name="Kuo A."/>
            <person name="Drula E."/>
            <person name="Varga T."/>
            <person name="Kohler A."/>
            <person name="Feng B."/>
            <person name="Cao Y."/>
            <person name="Lipzen A."/>
            <person name="Daum C."/>
            <person name="Hundley H."/>
            <person name="Pangilinan J."/>
            <person name="Johnson J."/>
            <person name="Barry K."/>
            <person name="LaButti K."/>
            <person name="Ng V."/>
            <person name="Ahrendt S."/>
            <person name="Min B."/>
            <person name="Choi I.G."/>
            <person name="Park H."/>
            <person name="Plett J.M."/>
            <person name="Magnuson J."/>
            <person name="Spatafora J.W."/>
            <person name="Nagy L.G."/>
            <person name="Henrissat B."/>
            <person name="Grigoriev I.V."/>
            <person name="Yang Z.L."/>
            <person name="Xu J."/>
            <person name="Martin F.M."/>
        </authorList>
    </citation>
    <scope>NUCLEOTIDE SEQUENCE</scope>
    <source>
        <strain evidence="3">KKN 215</strain>
    </source>
</reference>